<evidence type="ECO:0000256" key="4">
    <source>
        <dbReference type="ARBA" id="ARBA00022692"/>
    </source>
</evidence>
<feature type="transmembrane region" description="Helical" evidence="8">
    <location>
        <begin position="40"/>
        <end position="58"/>
    </location>
</feature>
<keyword evidence="3" id="KW-0645">Protease</keyword>
<evidence type="ECO:0000256" key="8">
    <source>
        <dbReference type="SAM" id="Phobius"/>
    </source>
</evidence>
<dbReference type="EC" id="3.4.22.-" evidence="9"/>
<comment type="subcellular location">
    <subcellularLocation>
        <location evidence="1">Cell membrane</location>
        <topology evidence="1">Multi-pass membrane protein</topology>
    </subcellularLocation>
</comment>
<dbReference type="NCBIfam" id="TIGR04178">
    <property type="entry name" value="exo_archaeo"/>
    <property type="match status" value="1"/>
</dbReference>
<feature type="transmembrane region" description="Helical" evidence="8">
    <location>
        <begin position="238"/>
        <end position="258"/>
    </location>
</feature>
<dbReference type="Proteomes" id="UP001165413">
    <property type="component" value="Unassembled WGS sequence"/>
</dbReference>
<organism evidence="9 10">
    <name type="scientific">Opacimonas viscosa</name>
    <dbReference type="NCBI Taxonomy" id="2961944"/>
    <lineage>
        <taxon>Bacteria</taxon>
        <taxon>Pseudomonadati</taxon>
        <taxon>Pseudomonadota</taxon>
        <taxon>Gammaproteobacteria</taxon>
        <taxon>Alteromonadales</taxon>
        <taxon>Alteromonadaceae</taxon>
        <taxon>Opacimonas</taxon>
    </lineage>
</organism>
<protein>
    <submittedName>
        <fullName evidence="9">Exosortase A</fullName>
        <ecNumber evidence="9">3.4.22.-</ecNumber>
    </submittedName>
</protein>
<dbReference type="GO" id="GO:0005886">
    <property type="term" value="C:plasma membrane"/>
    <property type="evidence" value="ECO:0007669"/>
    <property type="project" value="UniProtKB-SubCell"/>
</dbReference>
<dbReference type="InterPro" id="IPR019127">
    <property type="entry name" value="Exosortase"/>
</dbReference>
<dbReference type="EMBL" id="JANATA010000008">
    <property type="protein sequence ID" value="MCP3428488.1"/>
    <property type="molecule type" value="Genomic_DNA"/>
</dbReference>
<evidence type="ECO:0000256" key="7">
    <source>
        <dbReference type="ARBA" id="ARBA00023136"/>
    </source>
</evidence>
<reference evidence="9" key="1">
    <citation type="submission" date="2022-07" db="EMBL/GenBank/DDBJ databases">
        <title>Characterization of the Novel Bacterium Alteromonas immobilis LMIT006 and Alteromonas gregis LMIT007.</title>
        <authorList>
            <person name="Lin X."/>
        </authorList>
    </citation>
    <scope>NUCLEOTIDE SEQUENCE</scope>
    <source>
        <strain evidence="9">LMIT007</strain>
    </source>
</reference>
<dbReference type="RefSeq" id="WP_254099809.1">
    <property type="nucleotide sequence ID" value="NZ_JANATA010000008.1"/>
</dbReference>
<sequence>MSNANLNTSNPKLNTAELAAPDGSLLSSQPQPVSHSRSTWFMLIIAVCGWAVFCYVGLRSAIEIWAISEIFQHCFFVIPGAFYLIYQERTKLAHIALSPTWWALPFLCGQIAVYVLGLAGDIQVLMHIATFSMLPTLLWAVLGNRAAYHLIFPLCFMLFAIPIGEEMIPFLQEVTADISVYFLQLTGVPLYRSGLFIEIPEGRFLVAEACSGISFFIASVVIGNLYAYMNLRSPKRRILFVLLAVVYPILANAVRVYGIILTGHLTDMEHAVGADHLIYGWFFFSLVIISLILIGEVFRRGDKPTNQLDSRVPNMAPPLFVSTVNKRPFYSVLGLLLAGGLWGLSVLDKTPDPKAVFTVNFANSDVLHRSLTPTVWQPQFADSASQELVSLQRRGVAYEVFQVSYDGAQGELVGFHNKLFSQARWTLESVFSPGLDWPVKAQQITSVNSEKRFVYFAYWFAGEFYTSKTRVKLAQTFANLLNQSGAMRMVAVSFTATTNTEQIEQYEEIVAAVFAEFSSGVAYIALTKHEVLEQRRP</sequence>
<evidence type="ECO:0000256" key="5">
    <source>
        <dbReference type="ARBA" id="ARBA00022801"/>
    </source>
</evidence>
<comment type="caution">
    <text evidence="9">The sequence shown here is derived from an EMBL/GenBank/DDBJ whole genome shotgun (WGS) entry which is preliminary data.</text>
</comment>
<feature type="transmembrane region" description="Helical" evidence="8">
    <location>
        <begin position="204"/>
        <end position="226"/>
    </location>
</feature>
<keyword evidence="2" id="KW-1003">Cell membrane</keyword>
<keyword evidence="4 8" id="KW-0812">Transmembrane</keyword>
<dbReference type="InterPro" id="IPR026392">
    <property type="entry name" value="Exo/Archaeosortase_dom"/>
</dbReference>
<dbReference type="GO" id="GO:0008233">
    <property type="term" value="F:peptidase activity"/>
    <property type="evidence" value="ECO:0007669"/>
    <property type="project" value="UniProtKB-KW"/>
</dbReference>
<evidence type="ECO:0000313" key="10">
    <source>
        <dbReference type="Proteomes" id="UP001165413"/>
    </source>
</evidence>
<feature type="transmembrane region" description="Helical" evidence="8">
    <location>
        <begin position="329"/>
        <end position="347"/>
    </location>
</feature>
<dbReference type="InterPro" id="IPR017540">
    <property type="entry name" value="Exosortase-1"/>
</dbReference>
<dbReference type="NCBIfam" id="TIGR02602">
    <property type="entry name" value="8TM_EpsH"/>
    <property type="match status" value="1"/>
</dbReference>
<accession>A0AA41X2V6</accession>
<dbReference type="NCBIfam" id="TIGR03109">
    <property type="entry name" value="exosort_XrtA"/>
    <property type="match status" value="1"/>
</dbReference>
<keyword evidence="7 8" id="KW-0472">Membrane</keyword>
<keyword evidence="6 8" id="KW-1133">Transmembrane helix</keyword>
<feature type="transmembrane region" description="Helical" evidence="8">
    <location>
        <begin position="64"/>
        <end position="85"/>
    </location>
</feature>
<proteinExistence type="predicted"/>
<feature type="transmembrane region" description="Helical" evidence="8">
    <location>
        <begin position="92"/>
        <end position="116"/>
    </location>
</feature>
<evidence type="ECO:0000256" key="2">
    <source>
        <dbReference type="ARBA" id="ARBA00022475"/>
    </source>
</evidence>
<dbReference type="GO" id="GO:0006508">
    <property type="term" value="P:proteolysis"/>
    <property type="evidence" value="ECO:0007669"/>
    <property type="project" value="UniProtKB-KW"/>
</dbReference>
<gene>
    <name evidence="9" type="primary">xrtA</name>
    <name evidence="9" type="ORF">NLF92_05965</name>
</gene>
<keyword evidence="5 9" id="KW-0378">Hydrolase</keyword>
<keyword evidence="10" id="KW-1185">Reference proteome</keyword>
<evidence type="ECO:0000256" key="6">
    <source>
        <dbReference type="ARBA" id="ARBA00022989"/>
    </source>
</evidence>
<evidence type="ECO:0000256" key="1">
    <source>
        <dbReference type="ARBA" id="ARBA00004651"/>
    </source>
</evidence>
<evidence type="ECO:0000313" key="9">
    <source>
        <dbReference type="EMBL" id="MCP3428488.1"/>
    </source>
</evidence>
<feature type="transmembrane region" description="Helical" evidence="8">
    <location>
        <begin position="147"/>
        <end position="164"/>
    </location>
</feature>
<dbReference type="InterPro" id="IPR013426">
    <property type="entry name" value="EpsH-like"/>
</dbReference>
<dbReference type="Pfam" id="PF09721">
    <property type="entry name" value="Exosortase_EpsH"/>
    <property type="match status" value="1"/>
</dbReference>
<name>A0AA41X2V6_9ALTE</name>
<dbReference type="AlphaFoldDB" id="A0AA41X2V6"/>
<feature type="transmembrane region" description="Helical" evidence="8">
    <location>
        <begin position="278"/>
        <end position="298"/>
    </location>
</feature>
<evidence type="ECO:0000256" key="3">
    <source>
        <dbReference type="ARBA" id="ARBA00022670"/>
    </source>
</evidence>